<dbReference type="EMBL" id="PVBQ01000008">
    <property type="protein sequence ID" value="PRD47137.1"/>
    <property type="molecule type" value="Genomic_DNA"/>
</dbReference>
<name>A0A2S9J2X7_9SPHI</name>
<comment type="caution">
    <text evidence="2">The sequence shown here is derived from an EMBL/GenBank/DDBJ whole genome shotgun (WGS) entry which is preliminary data.</text>
</comment>
<protein>
    <submittedName>
        <fullName evidence="2">DUF4268 domain-containing protein</fullName>
    </submittedName>
</protein>
<dbReference type="AlphaFoldDB" id="A0A2S9J2X7"/>
<keyword evidence="3" id="KW-1185">Reference proteome</keyword>
<gene>
    <name evidence="2" type="ORF">C5745_12025</name>
</gene>
<proteinExistence type="predicted"/>
<evidence type="ECO:0000313" key="3">
    <source>
        <dbReference type="Proteomes" id="UP000239711"/>
    </source>
</evidence>
<dbReference type="InterPro" id="IPR025364">
    <property type="entry name" value="DUF4268"/>
</dbReference>
<evidence type="ECO:0000313" key="2">
    <source>
        <dbReference type="EMBL" id="PRD47137.1"/>
    </source>
</evidence>
<evidence type="ECO:0000259" key="1">
    <source>
        <dbReference type="Pfam" id="PF14088"/>
    </source>
</evidence>
<feature type="domain" description="DUF4268" evidence="1">
    <location>
        <begin position="10"/>
        <end position="146"/>
    </location>
</feature>
<dbReference type="Pfam" id="PF14088">
    <property type="entry name" value="DUF4268"/>
    <property type="match status" value="1"/>
</dbReference>
<organism evidence="2 3">
    <name type="scientific">Sphingobacterium haloxyli</name>
    <dbReference type="NCBI Taxonomy" id="2100533"/>
    <lineage>
        <taxon>Bacteria</taxon>
        <taxon>Pseudomonadati</taxon>
        <taxon>Bacteroidota</taxon>
        <taxon>Sphingobacteriia</taxon>
        <taxon>Sphingobacteriales</taxon>
        <taxon>Sphingobacteriaceae</taxon>
        <taxon>Sphingobacterium</taxon>
    </lineage>
</organism>
<dbReference type="RefSeq" id="WP_105717254.1">
    <property type="nucleotide sequence ID" value="NZ_PVBQ01000008.1"/>
</dbReference>
<dbReference type="Proteomes" id="UP000239711">
    <property type="component" value="Unassembled WGS sequence"/>
</dbReference>
<sequence>MYSKEEAKKLKEQFWTNFGRFMSLVPNEEGIKINWVNYKTTIKHLYFRMEADNKTASIYIEISHPDEGIRELMLTQFQEYEKILHAELEEEWIWNKNHYDEYGKNTARIGIELDKKVSVFKTEDWPTLIRFFKPRMIALDRFWSNAKYGFELFK</sequence>
<reference evidence="2 3" key="1">
    <citation type="submission" date="2018-02" db="EMBL/GenBank/DDBJ databases">
        <title>The draft genome of Sphingobacterium sp. 5JN-11.</title>
        <authorList>
            <person name="Liu L."/>
            <person name="Li L."/>
            <person name="Liang L."/>
            <person name="Zhang X."/>
            <person name="Wang T."/>
        </authorList>
    </citation>
    <scope>NUCLEOTIDE SEQUENCE [LARGE SCALE GENOMIC DNA]</scope>
    <source>
        <strain evidence="2 3">5JN-11</strain>
    </source>
</reference>
<dbReference type="OrthoDB" id="1467516at2"/>
<accession>A0A2S9J2X7</accession>